<dbReference type="Gene3D" id="1.20.1560.10">
    <property type="entry name" value="ABC transporter type 1, transmembrane domain"/>
    <property type="match status" value="1"/>
</dbReference>
<dbReference type="InterPro" id="IPR036640">
    <property type="entry name" value="ABC1_TM_sf"/>
</dbReference>
<dbReference type="InterPro" id="IPR039421">
    <property type="entry name" value="Type_1_exporter"/>
</dbReference>
<evidence type="ECO:0000259" key="11">
    <source>
        <dbReference type="PROSITE" id="PS50929"/>
    </source>
</evidence>
<comment type="subcellular location">
    <subcellularLocation>
        <location evidence="1">Cell membrane</location>
        <topology evidence="1">Multi-pass membrane protein</topology>
    </subcellularLocation>
</comment>
<feature type="transmembrane region" description="Helical" evidence="9">
    <location>
        <begin position="300"/>
        <end position="323"/>
    </location>
</feature>
<evidence type="ECO:0000256" key="8">
    <source>
        <dbReference type="SAM" id="MobiDB-lite"/>
    </source>
</evidence>
<evidence type="ECO:0000256" key="5">
    <source>
        <dbReference type="ARBA" id="ARBA00022840"/>
    </source>
</evidence>
<dbReference type="GO" id="GO:0005524">
    <property type="term" value="F:ATP binding"/>
    <property type="evidence" value="ECO:0007669"/>
    <property type="project" value="UniProtKB-KW"/>
</dbReference>
<dbReference type="Proteomes" id="UP000823889">
    <property type="component" value="Unassembled WGS sequence"/>
</dbReference>
<reference evidence="12" key="1">
    <citation type="journal article" date="2021" name="PeerJ">
        <title>Extensive microbial diversity within the chicken gut microbiome revealed by metagenomics and culture.</title>
        <authorList>
            <person name="Gilroy R."/>
            <person name="Ravi A."/>
            <person name="Getino M."/>
            <person name="Pursley I."/>
            <person name="Horton D.L."/>
            <person name="Alikhan N.F."/>
            <person name="Baker D."/>
            <person name="Gharbi K."/>
            <person name="Hall N."/>
            <person name="Watson M."/>
            <person name="Adriaenssens E.M."/>
            <person name="Foster-Nyarko E."/>
            <person name="Jarju S."/>
            <person name="Secka A."/>
            <person name="Antonio M."/>
            <person name="Oren A."/>
            <person name="Chaudhuri R.R."/>
            <person name="La Ragione R."/>
            <person name="Hildebrand F."/>
            <person name="Pallen M.J."/>
        </authorList>
    </citation>
    <scope>NUCLEOTIDE SEQUENCE</scope>
    <source>
        <strain evidence="12">9264</strain>
    </source>
</reference>
<dbReference type="SUPFAM" id="SSF90123">
    <property type="entry name" value="ABC transporter transmembrane region"/>
    <property type="match status" value="1"/>
</dbReference>
<dbReference type="PROSITE" id="PS50929">
    <property type="entry name" value="ABC_TM1F"/>
    <property type="match status" value="1"/>
</dbReference>
<feature type="domain" description="ABC transmembrane type-1" evidence="11">
    <location>
        <begin position="69"/>
        <end position="368"/>
    </location>
</feature>
<dbReference type="InterPro" id="IPR014216">
    <property type="entry name" value="ABC_transptr_CydD"/>
</dbReference>
<dbReference type="GO" id="GO:0042883">
    <property type="term" value="P:cysteine transport"/>
    <property type="evidence" value="ECO:0007669"/>
    <property type="project" value="InterPro"/>
</dbReference>
<evidence type="ECO:0000313" key="13">
    <source>
        <dbReference type="Proteomes" id="UP000823889"/>
    </source>
</evidence>
<dbReference type="SUPFAM" id="SSF52540">
    <property type="entry name" value="P-loop containing nucleoside triphosphate hydrolases"/>
    <property type="match status" value="1"/>
</dbReference>
<dbReference type="GO" id="GO:0140359">
    <property type="term" value="F:ABC-type transporter activity"/>
    <property type="evidence" value="ECO:0007669"/>
    <property type="project" value="InterPro"/>
</dbReference>
<keyword evidence="2" id="KW-1003">Cell membrane</keyword>
<dbReference type="InterPro" id="IPR003593">
    <property type="entry name" value="AAA+_ATPase"/>
</dbReference>
<organism evidence="12 13">
    <name type="scientific">Candidatus Paenalcaligenes intestinipullorum</name>
    <dbReference type="NCBI Taxonomy" id="2838718"/>
    <lineage>
        <taxon>Bacteria</taxon>
        <taxon>Pseudomonadati</taxon>
        <taxon>Pseudomonadota</taxon>
        <taxon>Betaproteobacteria</taxon>
        <taxon>Burkholderiales</taxon>
        <taxon>Alcaligenaceae</taxon>
        <taxon>Paenalcaligenes</taxon>
    </lineage>
</organism>
<feature type="region of interest" description="Disordered" evidence="8">
    <location>
        <begin position="1"/>
        <end position="22"/>
    </location>
</feature>
<reference evidence="12" key="2">
    <citation type="submission" date="2021-04" db="EMBL/GenBank/DDBJ databases">
        <authorList>
            <person name="Gilroy R."/>
        </authorList>
    </citation>
    <scope>NUCLEOTIDE SEQUENCE</scope>
    <source>
        <strain evidence="12">9264</strain>
    </source>
</reference>
<evidence type="ECO:0000256" key="9">
    <source>
        <dbReference type="SAM" id="Phobius"/>
    </source>
</evidence>
<feature type="compositionally biased region" description="Polar residues" evidence="8">
    <location>
        <begin position="1"/>
        <end position="13"/>
    </location>
</feature>
<evidence type="ECO:0000313" key="12">
    <source>
        <dbReference type="EMBL" id="HJD44268.1"/>
    </source>
</evidence>
<evidence type="ECO:0000256" key="4">
    <source>
        <dbReference type="ARBA" id="ARBA00022741"/>
    </source>
</evidence>
<dbReference type="CDD" id="cd18584">
    <property type="entry name" value="ABC_6TM_AarD_CydD"/>
    <property type="match status" value="1"/>
</dbReference>
<keyword evidence="6 9" id="KW-1133">Transmembrane helix</keyword>
<dbReference type="GO" id="GO:0005886">
    <property type="term" value="C:plasma membrane"/>
    <property type="evidence" value="ECO:0007669"/>
    <property type="project" value="UniProtKB-SubCell"/>
</dbReference>
<dbReference type="PROSITE" id="PS50893">
    <property type="entry name" value="ABC_TRANSPORTER_2"/>
    <property type="match status" value="1"/>
</dbReference>
<evidence type="ECO:0000256" key="1">
    <source>
        <dbReference type="ARBA" id="ARBA00004651"/>
    </source>
</evidence>
<evidence type="ECO:0000259" key="10">
    <source>
        <dbReference type="PROSITE" id="PS50893"/>
    </source>
</evidence>
<dbReference type="PANTHER" id="PTHR24221">
    <property type="entry name" value="ATP-BINDING CASSETTE SUB-FAMILY B"/>
    <property type="match status" value="1"/>
</dbReference>
<comment type="caution">
    <text evidence="12">The sequence shown here is derived from an EMBL/GenBank/DDBJ whole genome shotgun (WGS) entry which is preliminary data.</text>
</comment>
<keyword evidence="5" id="KW-0067">ATP-binding</keyword>
<feature type="domain" description="ABC transporter" evidence="10">
    <location>
        <begin position="438"/>
        <end position="641"/>
    </location>
</feature>
<keyword evidence="4" id="KW-0547">Nucleotide-binding</keyword>
<evidence type="ECO:0000256" key="7">
    <source>
        <dbReference type="ARBA" id="ARBA00023136"/>
    </source>
</evidence>
<evidence type="ECO:0000256" key="2">
    <source>
        <dbReference type="ARBA" id="ARBA00022475"/>
    </source>
</evidence>
<name>A0A9D2U9H3_9BURK</name>
<dbReference type="NCBIfam" id="TIGR02857">
    <property type="entry name" value="CydD"/>
    <property type="match status" value="1"/>
</dbReference>
<feature type="transmembrane region" description="Helical" evidence="9">
    <location>
        <begin position="220"/>
        <end position="240"/>
    </location>
</feature>
<sequence>MRDRSVSVTSSARHAQPEPGMKDEPVAARVGVAIMDESTVGLEPPAKQTFSSQPSWLNQAGRYQSRYLLWACLAPLLAGLLFIVQAWWLAQLIDHTLTHTTLTSPPLASTWWQALLAQPLIGAVMGLIVLRAVLLWSGDRAASRATEAIKQRLRQQLFNEWLARGPAWARQHPSGELSTSLLDYVEALEGYLQRYMAAAVAAVVLPLVLALMAFGVDWIIGLLFLVTAPLIPFFMALIGWRAQAANDAHHVRLQRLAGLFGDRVQGLFTLRLFGQAPAESARVRAASEALSQTTMKVLRIAFMSSAVLELFAALGVAGVAVYVGLGYLGLLSGFSGLSLQQGLFCLLLAPEVYQPLRQLAASYHDRAQAKSAVEQLQGIYDGVPTLDAPLPSPYRLVAQPLPRSEGGASEASLTEPSVLVANDQPSHEAEPAQSGCVVQIKDWAVYTPTGTVLVQVPELTVLEGDWIALEGPSGSGKSTFLESLVGLRPSQAATHQVFGEVTLIRAQPYLGRGTVAEALRFARAEATEDQLWHALERVQLAEHVRQLPHGLSSVLGTRGYGWSGGQLHRLALARLFLTDPHLVLLDEPTAHLDASTRDQVLDAILDFCAHRSLIIATHDPVVSARLKRHWRIQQQRLQQEAS</sequence>
<dbReference type="InterPro" id="IPR003439">
    <property type="entry name" value="ABC_transporter-like_ATP-bd"/>
</dbReference>
<dbReference type="Pfam" id="PF00664">
    <property type="entry name" value="ABC_membrane"/>
    <property type="match status" value="1"/>
</dbReference>
<feature type="transmembrane region" description="Helical" evidence="9">
    <location>
        <begin position="110"/>
        <end position="134"/>
    </location>
</feature>
<dbReference type="InterPro" id="IPR027417">
    <property type="entry name" value="P-loop_NTPase"/>
</dbReference>
<dbReference type="Gene3D" id="3.40.50.300">
    <property type="entry name" value="P-loop containing nucleotide triphosphate hydrolases"/>
    <property type="match status" value="1"/>
</dbReference>
<dbReference type="EMBL" id="DWUQ01000090">
    <property type="protein sequence ID" value="HJD44268.1"/>
    <property type="molecule type" value="Genomic_DNA"/>
</dbReference>
<protein>
    <submittedName>
        <fullName evidence="12">Thiol reductant ABC exporter subunit CydD</fullName>
    </submittedName>
</protein>
<feature type="transmembrane region" description="Helical" evidence="9">
    <location>
        <begin position="67"/>
        <end position="90"/>
    </location>
</feature>
<dbReference type="GO" id="GO:0034040">
    <property type="term" value="F:ATPase-coupled lipid transmembrane transporter activity"/>
    <property type="evidence" value="ECO:0007669"/>
    <property type="project" value="TreeGrafter"/>
</dbReference>
<dbReference type="PANTHER" id="PTHR24221:SF261">
    <property type="entry name" value="GLUTATHIONE_L-CYSTEINE TRANSPORT SYSTEM ATP-BINDING_PERMEASE PROTEIN CYDD"/>
    <property type="match status" value="1"/>
</dbReference>
<dbReference type="InterPro" id="IPR011527">
    <property type="entry name" value="ABC1_TM_dom"/>
</dbReference>
<dbReference type="SMART" id="SM00382">
    <property type="entry name" value="AAA"/>
    <property type="match status" value="1"/>
</dbReference>
<keyword evidence="3 9" id="KW-0812">Transmembrane</keyword>
<feature type="transmembrane region" description="Helical" evidence="9">
    <location>
        <begin position="195"/>
        <end position="214"/>
    </location>
</feature>
<evidence type="ECO:0000256" key="6">
    <source>
        <dbReference type="ARBA" id="ARBA00022989"/>
    </source>
</evidence>
<proteinExistence type="predicted"/>
<gene>
    <name evidence="12" type="primary">cydD</name>
    <name evidence="12" type="ORF">H9906_04465</name>
</gene>
<evidence type="ECO:0000256" key="3">
    <source>
        <dbReference type="ARBA" id="ARBA00022692"/>
    </source>
</evidence>
<dbReference type="GO" id="GO:0016887">
    <property type="term" value="F:ATP hydrolysis activity"/>
    <property type="evidence" value="ECO:0007669"/>
    <property type="project" value="InterPro"/>
</dbReference>
<accession>A0A9D2U9H3</accession>
<keyword evidence="7 9" id="KW-0472">Membrane</keyword>
<dbReference type="AlphaFoldDB" id="A0A9D2U9H3"/>
<dbReference type="Pfam" id="PF00005">
    <property type="entry name" value="ABC_tran"/>
    <property type="match status" value="1"/>
</dbReference>